<dbReference type="Proteomes" id="UP000734854">
    <property type="component" value="Unassembled WGS sequence"/>
</dbReference>
<sequence>MRTEDAAASVAHAVAVVIALLMVTVALDCLVTSAYLSADGRSSLHVVPLTHDAVENHPVVVLGLPCFVLAVACFLKDRTLVVTSRPGRKAITHDKVARSNITPNLTRPDLDCDLAKGIASTMLTQYNIEEVQDHCNYVCTVFNLRSCPATRLLKMIDGLNFKDFATFLSAFRPQAEVTRPDLHSYCDC</sequence>
<proteinExistence type="predicted"/>
<dbReference type="AlphaFoldDB" id="A0A8J5M664"/>
<name>A0A8J5M664_ZINOF</name>
<keyword evidence="1" id="KW-0812">Transmembrane</keyword>
<dbReference type="PANTHER" id="PTHR46971:SF1">
    <property type="entry name" value="CALCINEURIN B SUBUNIT (PROTEIN PHOSPHATASE 2B REGULATORY SUBUNIT)-LIKE PROTEIN"/>
    <property type="match status" value="1"/>
</dbReference>
<comment type="caution">
    <text evidence="2">The sequence shown here is derived from an EMBL/GenBank/DDBJ whole genome shotgun (WGS) entry which is preliminary data.</text>
</comment>
<keyword evidence="1" id="KW-0472">Membrane</keyword>
<reference evidence="2 3" key="1">
    <citation type="submission" date="2020-08" db="EMBL/GenBank/DDBJ databases">
        <title>Plant Genome Project.</title>
        <authorList>
            <person name="Zhang R.-G."/>
        </authorList>
    </citation>
    <scope>NUCLEOTIDE SEQUENCE [LARGE SCALE GENOMIC DNA]</scope>
    <source>
        <tissue evidence="2">Rhizome</tissue>
    </source>
</reference>
<dbReference type="EMBL" id="JACMSC010000002">
    <property type="protein sequence ID" value="KAG6534028.1"/>
    <property type="molecule type" value="Genomic_DNA"/>
</dbReference>
<evidence type="ECO:0000313" key="3">
    <source>
        <dbReference type="Proteomes" id="UP000734854"/>
    </source>
</evidence>
<dbReference type="PANTHER" id="PTHR46971">
    <property type="entry name" value="CALCINEURIN B SUBUNIT (PROTEIN PHOSPHATASE 2B REGULATORY SUBUNIT)-LIKE PROTEIN"/>
    <property type="match status" value="1"/>
</dbReference>
<evidence type="ECO:0000256" key="1">
    <source>
        <dbReference type="SAM" id="Phobius"/>
    </source>
</evidence>
<feature type="transmembrane region" description="Helical" evidence="1">
    <location>
        <begin position="56"/>
        <end position="75"/>
    </location>
</feature>
<keyword evidence="3" id="KW-1185">Reference proteome</keyword>
<accession>A0A8J5M664</accession>
<keyword evidence="1" id="KW-1133">Transmembrane helix</keyword>
<organism evidence="2 3">
    <name type="scientific">Zingiber officinale</name>
    <name type="common">Ginger</name>
    <name type="synonym">Amomum zingiber</name>
    <dbReference type="NCBI Taxonomy" id="94328"/>
    <lineage>
        <taxon>Eukaryota</taxon>
        <taxon>Viridiplantae</taxon>
        <taxon>Streptophyta</taxon>
        <taxon>Embryophyta</taxon>
        <taxon>Tracheophyta</taxon>
        <taxon>Spermatophyta</taxon>
        <taxon>Magnoliopsida</taxon>
        <taxon>Liliopsida</taxon>
        <taxon>Zingiberales</taxon>
        <taxon>Zingiberaceae</taxon>
        <taxon>Zingiber</taxon>
    </lineage>
</organism>
<feature type="transmembrane region" description="Helical" evidence="1">
    <location>
        <begin position="12"/>
        <end position="36"/>
    </location>
</feature>
<gene>
    <name evidence="2" type="ORF">ZIOFF_007909</name>
</gene>
<evidence type="ECO:0000313" key="2">
    <source>
        <dbReference type="EMBL" id="KAG6534028.1"/>
    </source>
</evidence>
<protein>
    <submittedName>
        <fullName evidence="2">Uncharacterized protein</fullName>
    </submittedName>
</protein>